<evidence type="ECO:0000313" key="4">
    <source>
        <dbReference type="EMBL" id="SCW48317.1"/>
    </source>
</evidence>
<dbReference type="SUPFAM" id="SSF82171">
    <property type="entry name" value="DPP6 N-terminal domain-like"/>
    <property type="match status" value="1"/>
</dbReference>
<keyword evidence="2" id="KW-0732">Signal</keyword>
<dbReference type="RefSeq" id="WP_090645702.1">
    <property type="nucleotide sequence ID" value="NZ_CBCRYE010000001.1"/>
</dbReference>
<dbReference type="PANTHER" id="PTHR42776">
    <property type="entry name" value="SERINE PEPTIDASE S9 FAMILY MEMBER"/>
    <property type="match status" value="1"/>
</dbReference>
<feature type="domain" description="Peptidase S9 prolyl oligopeptidase catalytic" evidence="3">
    <location>
        <begin position="448"/>
        <end position="656"/>
    </location>
</feature>
<feature type="signal peptide" evidence="2">
    <location>
        <begin position="1"/>
        <end position="29"/>
    </location>
</feature>
<keyword evidence="1" id="KW-0378">Hydrolase</keyword>
<keyword evidence="5" id="KW-1185">Reference proteome</keyword>
<dbReference type="Pfam" id="PF00326">
    <property type="entry name" value="Peptidase_S9"/>
    <property type="match status" value="1"/>
</dbReference>
<keyword evidence="4" id="KW-0645">Protease</keyword>
<dbReference type="InterPro" id="IPR001375">
    <property type="entry name" value="Peptidase_S9_cat"/>
</dbReference>
<evidence type="ECO:0000313" key="5">
    <source>
        <dbReference type="Proteomes" id="UP000199150"/>
    </source>
</evidence>
<evidence type="ECO:0000256" key="2">
    <source>
        <dbReference type="SAM" id="SignalP"/>
    </source>
</evidence>
<keyword evidence="4" id="KW-0031">Aminopeptidase</keyword>
<dbReference type="PROSITE" id="PS51318">
    <property type="entry name" value="TAT"/>
    <property type="match status" value="1"/>
</dbReference>
<dbReference type="SUPFAM" id="SSF53474">
    <property type="entry name" value="alpha/beta-Hydrolases"/>
    <property type="match status" value="1"/>
</dbReference>
<dbReference type="STRING" id="260084.SAMN02927928_1538"/>
<protein>
    <submittedName>
        <fullName evidence="4">Dipeptidyl aminopeptidase/acylaminoacyl peptidase</fullName>
    </submittedName>
</protein>
<accession>A0A1G4QV74</accession>
<evidence type="ECO:0000259" key="3">
    <source>
        <dbReference type="Pfam" id="PF00326"/>
    </source>
</evidence>
<proteinExistence type="predicted"/>
<name>A0A1G4QV74_9CAUL</name>
<dbReference type="AlphaFoldDB" id="A0A1G4QV74"/>
<dbReference type="Proteomes" id="UP000199150">
    <property type="component" value="Unassembled WGS sequence"/>
</dbReference>
<organism evidence="4 5">
    <name type="scientific">Asticcacaulis taihuensis</name>
    <dbReference type="NCBI Taxonomy" id="260084"/>
    <lineage>
        <taxon>Bacteria</taxon>
        <taxon>Pseudomonadati</taxon>
        <taxon>Pseudomonadota</taxon>
        <taxon>Alphaproteobacteria</taxon>
        <taxon>Caulobacterales</taxon>
        <taxon>Caulobacteraceae</taxon>
        <taxon>Asticcacaulis</taxon>
    </lineage>
</organism>
<dbReference type="GO" id="GO:0004252">
    <property type="term" value="F:serine-type endopeptidase activity"/>
    <property type="evidence" value="ECO:0007669"/>
    <property type="project" value="TreeGrafter"/>
</dbReference>
<dbReference type="InterPro" id="IPR029058">
    <property type="entry name" value="AB_hydrolase_fold"/>
</dbReference>
<sequence length="660" mass="72748">MTLKLDRRSLLRLSGAVSALGCLPLTARADDKAAPASSGPPPIEVYAATPQVDNIALSPDGKRVAVISQTGDDKMLIYFDVAEPTGKSIRLGPAKIRNLFWGSNDHVVIVDSQTTSLPQFTGSKQELSLARVLDLRTVKLRTLFDKEDDFYGIVMGPVYRVKIDGVYQLMAANYRMQGEYNYCLYQFSLDAGRGKLAYESSRDTEGYVVAPDGYLVAYSEFDDMRKEWRLYYNMAPRGKMENFKVIHRMKEALDYPSLEGLGRDCASVVVYFSKGEAKGEYHEISAEGVLGPSLDTSDYISTSPLYHPVTRRLAGFSHHDDWVGYDYTDPLLKKIADALPELMGDDYRTAIVEFAEDPRKMILYGENAEDAGTYYFADLSTGALQVLSQNYEDLPVEWITEKTAITYKAADGLEIPGYLTLPHGKPAKDLPLIVLPHGGPQARDFIGFDWQTEALASRGYAVLQPNFRGSGGYSSSFANAGHGEFGRKMQTDLSDGVRYLVKKGMVDPKRVAIMGASYGGYAALGGATLNPGIYNCAVSIAGVSDPKSFISFVAEKTDSRSSSSVLYWKQFMGDPHTYDEISPVKQAARASCPILLIHGTDDTVVPIDQSRRMESALKHAGKPVEFVTYKGQDHWETVGSSRIEMMKAALAFIEKHNPAT</sequence>
<dbReference type="InterPro" id="IPR006311">
    <property type="entry name" value="TAT_signal"/>
</dbReference>
<dbReference type="EMBL" id="FMTS01000001">
    <property type="protein sequence ID" value="SCW48317.1"/>
    <property type="molecule type" value="Genomic_DNA"/>
</dbReference>
<dbReference type="GO" id="GO:0004177">
    <property type="term" value="F:aminopeptidase activity"/>
    <property type="evidence" value="ECO:0007669"/>
    <property type="project" value="UniProtKB-KW"/>
</dbReference>
<dbReference type="OrthoDB" id="128799at2"/>
<reference evidence="5" key="1">
    <citation type="submission" date="2016-10" db="EMBL/GenBank/DDBJ databases">
        <authorList>
            <person name="Varghese N."/>
            <person name="Submissions S."/>
        </authorList>
    </citation>
    <scope>NUCLEOTIDE SEQUENCE [LARGE SCALE GENOMIC DNA]</scope>
    <source>
        <strain evidence="5">CGMCC 1.3431</strain>
    </source>
</reference>
<feature type="chain" id="PRO_5011637101" evidence="2">
    <location>
        <begin position="30"/>
        <end position="660"/>
    </location>
</feature>
<dbReference type="Gene3D" id="3.40.50.1820">
    <property type="entry name" value="alpha/beta hydrolase"/>
    <property type="match status" value="1"/>
</dbReference>
<dbReference type="PANTHER" id="PTHR42776:SF27">
    <property type="entry name" value="DIPEPTIDYL PEPTIDASE FAMILY MEMBER 6"/>
    <property type="match status" value="1"/>
</dbReference>
<gene>
    <name evidence="4" type="ORF">SAMN02927928_1538</name>
</gene>
<dbReference type="GO" id="GO:0006508">
    <property type="term" value="P:proteolysis"/>
    <property type="evidence" value="ECO:0007669"/>
    <property type="project" value="InterPro"/>
</dbReference>
<evidence type="ECO:0000256" key="1">
    <source>
        <dbReference type="ARBA" id="ARBA00022801"/>
    </source>
</evidence>